<dbReference type="Pfam" id="PF13426">
    <property type="entry name" value="PAS_9"/>
    <property type="match status" value="1"/>
</dbReference>
<dbReference type="Gene3D" id="3.20.20.450">
    <property type="entry name" value="EAL domain"/>
    <property type="match status" value="1"/>
</dbReference>
<sequence>MSRRQIYAHFDRHSQQARQMRARDLEAVERTVHSESAEEIDLGYRQVRLAAVRFPIFDEAGRITALCTQATELGRPGLQATAPSAADAMGRADEGVMITDARGVILTVNAAFTRITGYSLQDVAGKLPSILQSGLHSQEFYERLWLSLAEHGRWQGEIQNRRKSGEIFPEWLTIYAVKGADGEVQSYIAIFGDSSARQCVEFMTMHDGLTGLPNRKLLMERLSDCIADARRRRDSLAVMLIDLDNFKDINDSLGHDVGDLLLQQVAERLRRCLCDAHTLARAGGDEFAVIVRSLTIDEIRRLAAHTLDYLSGSFCIRGHELSGAASIGISLFPEDGDTATGLLQNADTALYEAKAQGRNRFRFFAAEMQALVQQRMTLEAGLRAAIDNDRFEVVYQPQTALAGGELVGAEALLRWKDPVLGDVPAARFIPAAVEAGLIVTLSEQVLAKVLSRIALWRRQGLMPPRISINVAAQQLREPHFVEHVCELLETRGVPPAAICLELTEGSLMEDLEGASQMLSRLTEHGIAISIDDFGTGYSSLAYLGRLPIHELKVDQSFVRGIAGEANKRSIITAIIDMAHALGMQVLAEGIETEDQLAFLKDQHCEMGQGYLFHRPLSAEAFERLFVPCGGPPPRASAPAARVVS</sequence>
<evidence type="ECO:0000259" key="2">
    <source>
        <dbReference type="PROSITE" id="PS50883"/>
    </source>
</evidence>
<dbReference type="RefSeq" id="WP_169202648.1">
    <property type="nucleotide sequence ID" value="NZ_CP059467.1"/>
</dbReference>
<dbReference type="SMART" id="SM00086">
    <property type="entry name" value="PAC"/>
    <property type="match status" value="1"/>
</dbReference>
<dbReference type="InterPro" id="IPR001610">
    <property type="entry name" value="PAC"/>
</dbReference>
<evidence type="ECO:0000259" key="3">
    <source>
        <dbReference type="PROSITE" id="PS50887"/>
    </source>
</evidence>
<dbReference type="SMART" id="SM00052">
    <property type="entry name" value="EAL"/>
    <property type="match status" value="1"/>
</dbReference>
<dbReference type="Gene3D" id="3.30.70.270">
    <property type="match status" value="1"/>
</dbReference>
<accession>A0ABX1NVW7</accession>
<organism evidence="4 5">
    <name type="scientific">Aromatoleum bremense</name>
    <dbReference type="NCBI Taxonomy" id="76115"/>
    <lineage>
        <taxon>Bacteria</taxon>
        <taxon>Pseudomonadati</taxon>
        <taxon>Pseudomonadota</taxon>
        <taxon>Betaproteobacteria</taxon>
        <taxon>Rhodocyclales</taxon>
        <taxon>Rhodocyclaceae</taxon>
        <taxon>Aromatoleum</taxon>
    </lineage>
</organism>
<dbReference type="InterPro" id="IPR035919">
    <property type="entry name" value="EAL_sf"/>
</dbReference>
<evidence type="ECO:0000259" key="1">
    <source>
        <dbReference type="PROSITE" id="PS50112"/>
    </source>
</evidence>
<dbReference type="EMBL" id="WTVP01000027">
    <property type="protein sequence ID" value="NMG16043.1"/>
    <property type="molecule type" value="Genomic_DNA"/>
</dbReference>
<feature type="domain" description="PAS" evidence="1">
    <location>
        <begin position="81"/>
        <end position="126"/>
    </location>
</feature>
<proteinExistence type="predicted"/>
<dbReference type="SMART" id="SM00267">
    <property type="entry name" value="GGDEF"/>
    <property type="match status" value="1"/>
</dbReference>
<gene>
    <name evidence="4" type="ORF">GPA24_10915</name>
</gene>
<evidence type="ECO:0000313" key="4">
    <source>
        <dbReference type="EMBL" id="NMG16043.1"/>
    </source>
</evidence>
<dbReference type="PROSITE" id="PS50112">
    <property type="entry name" value="PAS"/>
    <property type="match status" value="1"/>
</dbReference>
<dbReference type="PANTHER" id="PTHR44757:SF2">
    <property type="entry name" value="BIOFILM ARCHITECTURE MAINTENANCE PROTEIN MBAA"/>
    <property type="match status" value="1"/>
</dbReference>
<reference evidence="4 5" key="1">
    <citation type="submission" date="2019-12" db="EMBL/GenBank/DDBJ databases">
        <title>Comparative genomics gives insights into the taxonomy of the Azoarcus-Aromatoleum group and reveals separate origins of nif in the plant-associated Azoarcus and non-plant-associated Aromatoleum sub-groups.</title>
        <authorList>
            <person name="Lafos M."/>
            <person name="Maluk M."/>
            <person name="Batista M."/>
            <person name="Junghare M."/>
            <person name="Carmona M."/>
            <person name="Faoro H."/>
            <person name="Cruz L.M."/>
            <person name="Battistoni F."/>
            <person name="De Souza E."/>
            <person name="Pedrosa F."/>
            <person name="Chen W.-M."/>
            <person name="Poole P.S."/>
            <person name="Dixon R.A."/>
            <person name="James E.K."/>
        </authorList>
    </citation>
    <scope>NUCLEOTIDE SEQUENCE [LARGE SCALE GENOMIC DNA]</scope>
    <source>
        <strain evidence="4 5">PbN1</strain>
    </source>
</reference>
<name>A0ABX1NVW7_9RHOO</name>
<evidence type="ECO:0000313" key="5">
    <source>
        <dbReference type="Proteomes" id="UP000633943"/>
    </source>
</evidence>
<dbReference type="SUPFAM" id="SSF55073">
    <property type="entry name" value="Nucleotide cyclase"/>
    <property type="match status" value="1"/>
</dbReference>
<dbReference type="Pfam" id="PF00990">
    <property type="entry name" value="GGDEF"/>
    <property type="match status" value="1"/>
</dbReference>
<dbReference type="InterPro" id="IPR001633">
    <property type="entry name" value="EAL_dom"/>
</dbReference>
<feature type="domain" description="EAL" evidence="2">
    <location>
        <begin position="375"/>
        <end position="629"/>
    </location>
</feature>
<dbReference type="CDD" id="cd00130">
    <property type="entry name" value="PAS"/>
    <property type="match status" value="1"/>
</dbReference>
<feature type="domain" description="GGDEF" evidence="3">
    <location>
        <begin position="234"/>
        <end position="366"/>
    </location>
</feature>
<dbReference type="NCBIfam" id="TIGR00254">
    <property type="entry name" value="GGDEF"/>
    <property type="match status" value="1"/>
</dbReference>
<dbReference type="InterPro" id="IPR000014">
    <property type="entry name" value="PAS"/>
</dbReference>
<dbReference type="InterPro" id="IPR035965">
    <property type="entry name" value="PAS-like_dom_sf"/>
</dbReference>
<dbReference type="Pfam" id="PF00563">
    <property type="entry name" value="EAL"/>
    <property type="match status" value="1"/>
</dbReference>
<dbReference type="CDD" id="cd01948">
    <property type="entry name" value="EAL"/>
    <property type="match status" value="1"/>
</dbReference>
<dbReference type="Gene3D" id="3.30.450.20">
    <property type="entry name" value="PAS domain"/>
    <property type="match status" value="1"/>
</dbReference>
<dbReference type="SMART" id="SM00091">
    <property type="entry name" value="PAS"/>
    <property type="match status" value="1"/>
</dbReference>
<dbReference type="Proteomes" id="UP000633943">
    <property type="component" value="Unassembled WGS sequence"/>
</dbReference>
<dbReference type="InterPro" id="IPR029787">
    <property type="entry name" value="Nucleotide_cyclase"/>
</dbReference>
<comment type="caution">
    <text evidence="4">The sequence shown here is derived from an EMBL/GenBank/DDBJ whole genome shotgun (WGS) entry which is preliminary data.</text>
</comment>
<keyword evidence="5" id="KW-1185">Reference proteome</keyword>
<dbReference type="SUPFAM" id="SSF141868">
    <property type="entry name" value="EAL domain-like"/>
    <property type="match status" value="1"/>
</dbReference>
<dbReference type="NCBIfam" id="TIGR00229">
    <property type="entry name" value="sensory_box"/>
    <property type="match status" value="1"/>
</dbReference>
<dbReference type="PROSITE" id="PS50887">
    <property type="entry name" value="GGDEF"/>
    <property type="match status" value="1"/>
</dbReference>
<dbReference type="InterPro" id="IPR043128">
    <property type="entry name" value="Rev_trsase/Diguanyl_cyclase"/>
</dbReference>
<dbReference type="PROSITE" id="PS50883">
    <property type="entry name" value="EAL"/>
    <property type="match status" value="1"/>
</dbReference>
<protein>
    <submittedName>
        <fullName evidence="4">EAL domain-containing protein</fullName>
    </submittedName>
</protein>
<dbReference type="InterPro" id="IPR000160">
    <property type="entry name" value="GGDEF_dom"/>
</dbReference>
<dbReference type="InterPro" id="IPR052155">
    <property type="entry name" value="Biofilm_reg_signaling"/>
</dbReference>
<dbReference type="CDD" id="cd01949">
    <property type="entry name" value="GGDEF"/>
    <property type="match status" value="1"/>
</dbReference>
<dbReference type="PANTHER" id="PTHR44757">
    <property type="entry name" value="DIGUANYLATE CYCLASE DGCP"/>
    <property type="match status" value="1"/>
</dbReference>
<dbReference type="SUPFAM" id="SSF55785">
    <property type="entry name" value="PYP-like sensor domain (PAS domain)"/>
    <property type="match status" value="1"/>
</dbReference>